<evidence type="ECO:0000256" key="5">
    <source>
        <dbReference type="ARBA" id="ARBA00023027"/>
    </source>
</evidence>
<dbReference type="VEuPathDB" id="FungiDB:I303_05788"/>
<dbReference type="GO" id="GO:1990414">
    <property type="term" value="P:replication-born double-strand break repair via sister chromatid exchange"/>
    <property type="evidence" value="ECO:0007669"/>
    <property type="project" value="TreeGrafter"/>
</dbReference>
<dbReference type="Pfam" id="PF02146">
    <property type="entry name" value="SIR2"/>
    <property type="match status" value="2"/>
</dbReference>
<dbReference type="KEGG" id="kdj:28969487"/>
<dbReference type="GO" id="GO:0031508">
    <property type="term" value="P:pericentric heterochromatin formation"/>
    <property type="evidence" value="ECO:0007669"/>
    <property type="project" value="TreeGrafter"/>
</dbReference>
<keyword evidence="3" id="KW-0808">Transferase</keyword>
<dbReference type="OrthoDB" id="2919105at2759"/>
<comment type="similarity">
    <text evidence="2">Belongs to the sirtuin family. Class I subfamily.</text>
</comment>
<evidence type="ECO:0000256" key="8">
    <source>
        <dbReference type="SAM" id="MobiDB-lite"/>
    </source>
</evidence>
<feature type="binding site" evidence="7">
    <location>
        <position position="229"/>
    </location>
    <ligand>
        <name>Zn(2+)</name>
        <dbReference type="ChEBI" id="CHEBI:29105"/>
    </ligand>
</feature>
<dbReference type="EMBL" id="CP144536">
    <property type="protein sequence ID" value="WWC63166.1"/>
    <property type="molecule type" value="Genomic_DNA"/>
</dbReference>
<sequence length="518" mass="57314">MTIHIPLETDNLDAGPSTPRPRYVHESRSHQDDLTTILQCLKDSKRIVVVSGAGVSTAANIPDFRSSSGLFSDRRADKGKGKAREVDPKDLFHVKALSSPSSLDAHHALINTLASLSDCASPTPFHQYIASLSRDGRLLRCYTQNIDALESKAGLRLGIPSSPSPKLKSKSKSTSRNISLKTQYADFESPSLEHLLDPSLLDTTPKSPPRHEAEVQAVPLHGLLTHLRCTLCHTKVPMSDYLPLPPHPVPCPSCKFHAELRDALYERRRSSGMLRADVVLYGEEHPQGEVIGQQVEKDLKVVDCLLVVGTTLSVPGVKRIVKEMSKKLHHTTSASRGKGIGKGKRKGKVILINSEYPKGHWEGVFDYWISGDIQEITTRYLANPDYLEQQEPVRTTTPRQSKEKDPSTPRKNKKTNGTVFPPTPESLDRSDRQKSRVSDKSGSAWEEHRFATPTTPTKSTKRGHKEVEVVIPSPVSTKKRKCTKKEVIVEINRERESTPTPTPTPTPVSEPVPTSISP</sequence>
<feature type="domain" description="Deacetylase sirtuin-type" evidence="9">
    <location>
        <begin position="27"/>
        <end position="388"/>
    </location>
</feature>
<evidence type="ECO:0000256" key="2">
    <source>
        <dbReference type="ARBA" id="ARBA00006924"/>
    </source>
</evidence>
<dbReference type="SUPFAM" id="SSF52467">
    <property type="entry name" value="DHS-like NAD/FAD-binding domain"/>
    <property type="match status" value="1"/>
</dbReference>
<evidence type="ECO:0000256" key="1">
    <source>
        <dbReference type="ARBA" id="ARBA00004173"/>
    </source>
</evidence>
<keyword evidence="7" id="KW-0862">Zinc</keyword>
<keyword evidence="4" id="KW-0809">Transit peptide</keyword>
<comment type="subcellular location">
    <subcellularLocation>
        <location evidence="1">Mitochondrion</location>
    </subcellularLocation>
</comment>
<dbReference type="GO" id="GO:0070403">
    <property type="term" value="F:NAD+ binding"/>
    <property type="evidence" value="ECO:0007669"/>
    <property type="project" value="InterPro"/>
</dbReference>
<dbReference type="GeneID" id="28969487"/>
<dbReference type="GO" id="GO:0017136">
    <property type="term" value="F:histone deacetylase activity, NAD-dependent"/>
    <property type="evidence" value="ECO:0007669"/>
    <property type="project" value="TreeGrafter"/>
</dbReference>
<accession>A0A1A6A0D7</accession>
<dbReference type="PANTHER" id="PTHR11085">
    <property type="entry name" value="NAD-DEPENDENT PROTEIN DEACYLASE SIRTUIN-5, MITOCHONDRIAL-RELATED"/>
    <property type="match status" value="1"/>
</dbReference>
<feature type="compositionally biased region" description="Pro residues" evidence="8">
    <location>
        <begin position="500"/>
        <end position="510"/>
    </location>
</feature>
<reference evidence="10" key="1">
    <citation type="submission" date="2013-07" db="EMBL/GenBank/DDBJ databases">
        <title>The Genome Sequence of Cryptococcus dejecticola CBS10117.</title>
        <authorList>
            <consortium name="The Broad Institute Genome Sequencing Platform"/>
            <person name="Cuomo C."/>
            <person name="Litvintseva A."/>
            <person name="Chen Y."/>
            <person name="Heitman J."/>
            <person name="Sun S."/>
            <person name="Springer D."/>
            <person name="Dromer F."/>
            <person name="Young S.K."/>
            <person name="Zeng Q."/>
            <person name="Gargeya S."/>
            <person name="Fitzgerald M."/>
            <person name="Abouelleil A."/>
            <person name="Alvarado L."/>
            <person name="Berlin A.M."/>
            <person name="Chapman S.B."/>
            <person name="Dewar J."/>
            <person name="Goldberg J."/>
            <person name="Griggs A."/>
            <person name="Gujja S."/>
            <person name="Hansen M."/>
            <person name="Howarth C."/>
            <person name="Imamovic A."/>
            <person name="Larimer J."/>
            <person name="McCowan C."/>
            <person name="Murphy C."/>
            <person name="Pearson M."/>
            <person name="Priest M."/>
            <person name="Roberts A."/>
            <person name="Saif S."/>
            <person name="Shea T."/>
            <person name="Sykes S."/>
            <person name="Wortman J."/>
            <person name="Nusbaum C."/>
            <person name="Birren B."/>
        </authorList>
    </citation>
    <scope>NUCLEOTIDE SEQUENCE [LARGE SCALE GENOMIC DNA]</scope>
    <source>
        <strain evidence="10">CBS 10117</strain>
    </source>
</reference>
<dbReference type="GO" id="GO:0000122">
    <property type="term" value="P:negative regulation of transcription by RNA polymerase II"/>
    <property type="evidence" value="ECO:0007669"/>
    <property type="project" value="TreeGrafter"/>
</dbReference>
<dbReference type="GO" id="GO:0005739">
    <property type="term" value="C:mitochondrion"/>
    <property type="evidence" value="ECO:0007669"/>
    <property type="project" value="UniProtKB-SubCell"/>
</dbReference>
<gene>
    <name evidence="10" type="ORF">I303_05788</name>
    <name evidence="11" type="ORF">I303_105766</name>
</gene>
<dbReference type="GO" id="GO:0006282">
    <property type="term" value="P:regulation of DNA repair"/>
    <property type="evidence" value="ECO:0007669"/>
    <property type="project" value="TreeGrafter"/>
</dbReference>
<dbReference type="GO" id="GO:0031934">
    <property type="term" value="C:mating-type region heterochromatin"/>
    <property type="evidence" value="ECO:0007669"/>
    <property type="project" value="TreeGrafter"/>
</dbReference>
<dbReference type="Gene3D" id="3.40.50.1220">
    <property type="entry name" value="TPP-binding domain"/>
    <property type="match status" value="1"/>
</dbReference>
<evidence type="ECO:0000313" key="10">
    <source>
        <dbReference type="EMBL" id="OBR83508.1"/>
    </source>
</evidence>
<evidence type="ECO:0000313" key="11">
    <source>
        <dbReference type="EMBL" id="WWC63166.1"/>
    </source>
</evidence>
<name>A0A1A6A0D7_9TREE</name>
<dbReference type="InterPro" id="IPR029035">
    <property type="entry name" value="DHS-like_NAD/FAD-binding_dom"/>
</dbReference>
<dbReference type="InterPro" id="IPR050134">
    <property type="entry name" value="NAD-dep_sirtuin_deacylases"/>
</dbReference>
<reference evidence="11" key="2">
    <citation type="submission" date="2013-07" db="EMBL/GenBank/DDBJ databases">
        <authorList>
            <consortium name="The Broad Institute Genome Sequencing Platform"/>
            <person name="Cuomo C."/>
            <person name="Litvintseva A."/>
            <person name="Chen Y."/>
            <person name="Heitman J."/>
            <person name="Sun S."/>
            <person name="Springer D."/>
            <person name="Dromer F."/>
            <person name="Young S.K."/>
            <person name="Zeng Q."/>
            <person name="Gargeya S."/>
            <person name="Fitzgerald M."/>
            <person name="Abouelleil A."/>
            <person name="Alvarado L."/>
            <person name="Berlin A.M."/>
            <person name="Chapman S.B."/>
            <person name="Dewar J."/>
            <person name="Goldberg J."/>
            <person name="Griggs A."/>
            <person name="Gujja S."/>
            <person name="Hansen M."/>
            <person name="Howarth C."/>
            <person name="Imamovic A."/>
            <person name="Larimer J."/>
            <person name="McCowan C."/>
            <person name="Murphy C."/>
            <person name="Pearson M."/>
            <person name="Priest M."/>
            <person name="Roberts A."/>
            <person name="Saif S."/>
            <person name="Shea T."/>
            <person name="Sykes S."/>
            <person name="Wortman J."/>
            <person name="Nusbaum C."/>
            <person name="Birren B."/>
        </authorList>
    </citation>
    <scope>NUCLEOTIDE SEQUENCE</scope>
    <source>
        <strain evidence="11">CBS 10117</strain>
    </source>
</reference>
<keyword evidence="6" id="KW-0496">Mitochondrion</keyword>
<evidence type="ECO:0000313" key="12">
    <source>
        <dbReference type="Proteomes" id="UP000078595"/>
    </source>
</evidence>
<dbReference type="RefSeq" id="XP_018261350.1">
    <property type="nucleotide sequence ID" value="XM_018409078.1"/>
</dbReference>
<feature type="binding site" evidence="7">
    <location>
        <position position="251"/>
    </location>
    <ligand>
        <name>Zn(2+)</name>
        <dbReference type="ChEBI" id="CHEBI:29105"/>
    </ligand>
</feature>
<dbReference type="EMBL" id="KI894033">
    <property type="protein sequence ID" value="OBR83508.1"/>
    <property type="molecule type" value="Genomic_DNA"/>
</dbReference>
<dbReference type="STRING" id="1296121.A0A1A6A0D7"/>
<dbReference type="PANTHER" id="PTHR11085:SF15">
    <property type="entry name" value="NAD-DEPENDENT HISTONE DEACETYLASE HST4"/>
    <property type="match status" value="1"/>
</dbReference>
<proteinExistence type="inferred from homology"/>
<organism evidence="10">
    <name type="scientific">Kwoniella dejecticola CBS 10117</name>
    <dbReference type="NCBI Taxonomy" id="1296121"/>
    <lineage>
        <taxon>Eukaryota</taxon>
        <taxon>Fungi</taxon>
        <taxon>Dikarya</taxon>
        <taxon>Basidiomycota</taxon>
        <taxon>Agaricomycotina</taxon>
        <taxon>Tremellomycetes</taxon>
        <taxon>Tremellales</taxon>
        <taxon>Cryptococcaceae</taxon>
        <taxon>Kwoniella</taxon>
    </lineage>
</organism>
<dbReference type="Proteomes" id="UP000078595">
    <property type="component" value="Chromosome 7"/>
</dbReference>
<protein>
    <recommendedName>
        <fullName evidence="9">Deacetylase sirtuin-type domain-containing protein</fullName>
    </recommendedName>
</protein>
<keyword evidence="12" id="KW-1185">Reference proteome</keyword>
<feature type="region of interest" description="Disordered" evidence="8">
    <location>
        <begin position="387"/>
        <end position="518"/>
    </location>
</feature>
<evidence type="ECO:0000256" key="6">
    <source>
        <dbReference type="ARBA" id="ARBA00023128"/>
    </source>
</evidence>
<feature type="binding site" evidence="7">
    <location>
        <position position="232"/>
    </location>
    <ligand>
        <name>Zn(2+)</name>
        <dbReference type="ChEBI" id="CHEBI:29105"/>
    </ligand>
</feature>
<dbReference type="GO" id="GO:0046872">
    <property type="term" value="F:metal ion binding"/>
    <property type="evidence" value="ECO:0007669"/>
    <property type="project" value="UniProtKB-KW"/>
</dbReference>
<feature type="binding site" evidence="7">
    <location>
        <position position="254"/>
    </location>
    <ligand>
        <name>Zn(2+)</name>
        <dbReference type="ChEBI" id="CHEBI:29105"/>
    </ligand>
</feature>
<reference evidence="11" key="3">
    <citation type="submission" date="2024-02" db="EMBL/GenBank/DDBJ databases">
        <title>Comparative genomics of Cryptococcus and Kwoniella reveals pathogenesis evolution and contrasting modes of karyotype evolution via chromosome fusion or intercentromeric recombination.</title>
        <authorList>
            <person name="Coelho M.A."/>
            <person name="David-Palma M."/>
            <person name="Shea T."/>
            <person name="Bowers K."/>
            <person name="McGinley-Smith S."/>
            <person name="Mohammad A.W."/>
            <person name="Gnirke A."/>
            <person name="Yurkov A.M."/>
            <person name="Nowrousian M."/>
            <person name="Sun S."/>
            <person name="Cuomo C.A."/>
            <person name="Heitman J."/>
        </authorList>
    </citation>
    <scope>NUCLEOTIDE SEQUENCE</scope>
    <source>
        <strain evidence="11">CBS 10117</strain>
    </source>
</reference>
<dbReference type="GO" id="GO:0005634">
    <property type="term" value="C:nucleus"/>
    <property type="evidence" value="ECO:0007669"/>
    <property type="project" value="TreeGrafter"/>
</dbReference>
<dbReference type="AlphaFoldDB" id="A0A1A6A0D7"/>
<dbReference type="InterPro" id="IPR026590">
    <property type="entry name" value="Ssirtuin_cat_dom"/>
</dbReference>
<feature type="compositionally biased region" description="Basic and acidic residues" evidence="8">
    <location>
        <begin position="484"/>
        <end position="497"/>
    </location>
</feature>
<dbReference type="InterPro" id="IPR003000">
    <property type="entry name" value="Sirtuin"/>
</dbReference>
<feature type="compositionally biased region" description="Basic and acidic residues" evidence="8">
    <location>
        <begin position="426"/>
        <end position="450"/>
    </location>
</feature>
<evidence type="ECO:0000259" key="9">
    <source>
        <dbReference type="PROSITE" id="PS50305"/>
    </source>
</evidence>
<dbReference type="PROSITE" id="PS50305">
    <property type="entry name" value="SIRTUIN"/>
    <property type="match status" value="1"/>
</dbReference>
<feature type="region of interest" description="Disordered" evidence="8">
    <location>
        <begin position="1"/>
        <end position="29"/>
    </location>
</feature>
<evidence type="ECO:0000256" key="4">
    <source>
        <dbReference type="ARBA" id="ARBA00022946"/>
    </source>
</evidence>
<evidence type="ECO:0000256" key="7">
    <source>
        <dbReference type="PROSITE-ProRule" id="PRU00236"/>
    </source>
</evidence>
<evidence type="ECO:0000256" key="3">
    <source>
        <dbReference type="ARBA" id="ARBA00022679"/>
    </source>
</evidence>
<keyword evidence="7" id="KW-0479">Metal-binding</keyword>
<feature type="active site" description="Proton acceptor" evidence="7">
    <location>
        <position position="221"/>
    </location>
</feature>
<keyword evidence="5" id="KW-0520">NAD</keyword>